<reference evidence="1" key="1">
    <citation type="submission" date="2023-07" db="EMBL/GenBank/DDBJ databases">
        <title>Fictibacillus sp. isolated from freshwater pond.</title>
        <authorList>
            <person name="Kirdat K."/>
            <person name="Bhat A."/>
            <person name="Mourya A."/>
            <person name="Yadav A."/>
        </authorList>
    </citation>
    <scope>NUCLEOTIDE SEQUENCE</scope>
    <source>
        <strain evidence="1">NE201</strain>
    </source>
</reference>
<gene>
    <name evidence="1" type="ORF">QYB97_17820</name>
</gene>
<evidence type="ECO:0000313" key="2">
    <source>
        <dbReference type="Proteomes" id="UP001172721"/>
    </source>
</evidence>
<keyword evidence="2" id="KW-1185">Reference proteome</keyword>
<dbReference type="Proteomes" id="UP001172721">
    <property type="component" value="Unassembled WGS sequence"/>
</dbReference>
<proteinExistence type="predicted"/>
<evidence type="ECO:0000313" key="1">
    <source>
        <dbReference type="EMBL" id="MDN4526346.1"/>
    </source>
</evidence>
<organism evidence="1 2">
    <name type="scientific">Fictibacillus fluitans</name>
    <dbReference type="NCBI Taxonomy" id="3058422"/>
    <lineage>
        <taxon>Bacteria</taxon>
        <taxon>Bacillati</taxon>
        <taxon>Bacillota</taxon>
        <taxon>Bacilli</taxon>
        <taxon>Bacillales</taxon>
        <taxon>Fictibacillaceae</taxon>
        <taxon>Fictibacillus</taxon>
    </lineage>
</organism>
<accession>A0ABT8HZZ6</accession>
<dbReference type="EMBL" id="JAUHTR010000010">
    <property type="protein sequence ID" value="MDN4526346.1"/>
    <property type="molecule type" value="Genomic_DNA"/>
</dbReference>
<sequence length="84" mass="9262">MKPCMGCGCIELKKAQKGKEFLILLENPTQFLSFVNPGLNEPTVFSISGNQKGCCFTFSFTNSAGQRQLFILNCREIAVLVPTL</sequence>
<protein>
    <submittedName>
        <fullName evidence="1">Uncharacterized protein</fullName>
    </submittedName>
</protein>
<dbReference type="RefSeq" id="WP_301167369.1">
    <property type="nucleotide sequence ID" value="NZ_JAUHTR010000010.1"/>
</dbReference>
<name>A0ABT8HZZ6_9BACL</name>
<comment type="caution">
    <text evidence="1">The sequence shown here is derived from an EMBL/GenBank/DDBJ whole genome shotgun (WGS) entry which is preliminary data.</text>
</comment>